<keyword evidence="2" id="KW-0963">Cytoplasm</keyword>
<dbReference type="InterPro" id="IPR011006">
    <property type="entry name" value="CheY-like_superfamily"/>
</dbReference>
<proteinExistence type="predicted"/>
<dbReference type="InterPro" id="IPR051552">
    <property type="entry name" value="HptR"/>
</dbReference>
<dbReference type="RefSeq" id="WP_307340588.1">
    <property type="nucleotide sequence ID" value="NZ_JAUSUD010000007.1"/>
</dbReference>
<sequence>MYKVIIVDDEPMIRKGLQAIIPWEELGFEVVDNAKNGREGYEKYKQYKPDLMILDIKMPEMNGVTLLEKIRDEDDWIHFLILSGYAEFDYAKRAIGSRCDGYLLKPIDEDEMVAYIKEIYQKLEKKKQITELIESDKEKQQKEIVRSYIFGREMNVEHSKLAESQQLTSPNYQIGIISTGDEKTGIKVKEIIEASKCGFIFEKGDYLIILFLDDFYSKHRRIKPFKDLHDLIIENQLYAAFGDTVMELEQIQASYQGATKIYNRKFFYPKGKLLSSKELQENMLIDDIHSEVSIDSYVEKLYFSIDVVNAETCEKVINELFNELCQHYDTEMNVKKVVFHIYTTTINKLLLANRDLQTALNEFVTRAGDLFEKQSIPCIKAYLYEQMKAILSLFDNGETDVTLKKLIDLIHKEYNQGLRLETLADVFNYNSAYLGKLFKSYTGEYFNTYLDKVRIENAKRLLEEGYKVYEVAEKIGYANVDYFHRKFKKYVGVSPSSFRKEH</sequence>
<keyword evidence="7" id="KW-0804">Transcription</keyword>
<dbReference type="PROSITE" id="PS50110">
    <property type="entry name" value="RESPONSE_REGULATORY"/>
    <property type="match status" value="1"/>
</dbReference>
<evidence type="ECO:0000313" key="12">
    <source>
        <dbReference type="Proteomes" id="UP001234495"/>
    </source>
</evidence>
<evidence type="ECO:0000256" key="1">
    <source>
        <dbReference type="ARBA" id="ARBA00004496"/>
    </source>
</evidence>
<evidence type="ECO:0000259" key="9">
    <source>
        <dbReference type="PROSITE" id="PS01124"/>
    </source>
</evidence>
<name>A0ABT9ZET8_9BACI</name>
<evidence type="ECO:0000256" key="5">
    <source>
        <dbReference type="ARBA" id="ARBA00023015"/>
    </source>
</evidence>
<feature type="domain" description="HTH araC/xylS-type" evidence="9">
    <location>
        <begin position="404"/>
        <end position="501"/>
    </location>
</feature>
<evidence type="ECO:0000256" key="7">
    <source>
        <dbReference type="ARBA" id="ARBA00023163"/>
    </source>
</evidence>
<keyword evidence="3 8" id="KW-0597">Phosphoprotein</keyword>
<dbReference type="Gene3D" id="3.40.50.2300">
    <property type="match status" value="1"/>
</dbReference>
<dbReference type="SUPFAM" id="SSF46689">
    <property type="entry name" value="Homeodomain-like"/>
    <property type="match status" value="2"/>
</dbReference>
<dbReference type="EMBL" id="JAUSUD010000007">
    <property type="protein sequence ID" value="MDQ0230744.1"/>
    <property type="molecule type" value="Genomic_DNA"/>
</dbReference>
<keyword evidence="12" id="KW-1185">Reference proteome</keyword>
<keyword evidence="5" id="KW-0805">Transcription regulation</keyword>
<keyword evidence="6" id="KW-0238">DNA-binding</keyword>
<protein>
    <submittedName>
        <fullName evidence="11">Two-component system response regulator YesN</fullName>
    </submittedName>
</protein>
<dbReference type="InterPro" id="IPR018060">
    <property type="entry name" value="HTH_AraC"/>
</dbReference>
<dbReference type="InterPro" id="IPR009057">
    <property type="entry name" value="Homeodomain-like_sf"/>
</dbReference>
<dbReference type="Gene3D" id="1.10.10.60">
    <property type="entry name" value="Homeodomain-like"/>
    <property type="match status" value="2"/>
</dbReference>
<dbReference type="InterPro" id="IPR001789">
    <property type="entry name" value="Sig_transdc_resp-reg_receiver"/>
</dbReference>
<dbReference type="PANTHER" id="PTHR42713:SF3">
    <property type="entry name" value="TRANSCRIPTIONAL REGULATORY PROTEIN HPTR"/>
    <property type="match status" value="1"/>
</dbReference>
<dbReference type="PROSITE" id="PS01124">
    <property type="entry name" value="HTH_ARAC_FAMILY_2"/>
    <property type="match status" value="1"/>
</dbReference>
<dbReference type="SMART" id="SM00448">
    <property type="entry name" value="REC"/>
    <property type="match status" value="1"/>
</dbReference>
<dbReference type="PROSITE" id="PS00041">
    <property type="entry name" value="HTH_ARAC_FAMILY_1"/>
    <property type="match status" value="1"/>
</dbReference>
<dbReference type="Pfam" id="PF12833">
    <property type="entry name" value="HTH_18"/>
    <property type="match status" value="1"/>
</dbReference>
<evidence type="ECO:0000256" key="2">
    <source>
        <dbReference type="ARBA" id="ARBA00022490"/>
    </source>
</evidence>
<dbReference type="PANTHER" id="PTHR42713">
    <property type="entry name" value="HISTIDINE KINASE-RELATED"/>
    <property type="match status" value="1"/>
</dbReference>
<evidence type="ECO:0000256" key="8">
    <source>
        <dbReference type="PROSITE-ProRule" id="PRU00169"/>
    </source>
</evidence>
<dbReference type="CDD" id="cd17536">
    <property type="entry name" value="REC_YesN-like"/>
    <property type="match status" value="1"/>
</dbReference>
<feature type="modified residue" description="4-aspartylphosphate" evidence="8">
    <location>
        <position position="55"/>
    </location>
</feature>
<keyword evidence="4" id="KW-0902">Two-component regulatory system</keyword>
<evidence type="ECO:0000256" key="6">
    <source>
        <dbReference type="ARBA" id="ARBA00023125"/>
    </source>
</evidence>
<dbReference type="SMART" id="SM00342">
    <property type="entry name" value="HTH_ARAC"/>
    <property type="match status" value="1"/>
</dbReference>
<dbReference type="InterPro" id="IPR018062">
    <property type="entry name" value="HTH_AraC-typ_CS"/>
</dbReference>
<evidence type="ECO:0000259" key="10">
    <source>
        <dbReference type="PROSITE" id="PS50110"/>
    </source>
</evidence>
<dbReference type="PRINTS" id="PR00032">
    <property type="entry name" value="HTHARAC"/>
</dbReference>
<comment type="caution">
    <text evidence="11">The sequence shown here is derived from an EMBL/GenBank/DDBJ whole genome shotgun (WGS) entry which is preliminary data.</text>
</comment>
<reference evidence="11 12" key="1">
    <citation type="submission" date="2023-07" db="EMBL/GenBank/DDBJ databases">
        <title>Genomic Encyclopedia of Type Strains, Phase IV (KMG-IV): sequencing the most valuable type-strain genomes for metagenomic binning, comparative biology and taxonomic classification.</title>
        <authorList>
            <person name="Goeker M."/>
        </authorList>
    </citation>
    <scope>NUCLEOTIDE SEQUENCE [LARGE SCALE GENOMIC DNA]</scope>
    <source>
        <strain evidence="11 12">DSM 29005</strain>
    </source>
</reference>
<dbReference type="Proteomes" id="UP001234495">
    <property type="component" value="Unassembled WGS sequence"/>
</dbReference>
<gene>
    <name evidence="11" type="ORF">J2S19_002000</name>
</gene>
<comment type="subcellular location">
    <subcellularLocation>
        <location evidence="1">Cytoplasm</location>
    </subcellularLocation>
</comment>
<dbReference type="InterPro" id="IPR020449">
    <property type="entry name" value="Tscrpt_reg_AraC-type_HTH"/>
</dbReference>
<feature type="domain" description="Response regulatory" evidence="10">
    <location>
        <begin position="3"/>
        <end position="120"/>
    </location>
</feature>
<dbReference type="SUPFAM" id="SSF52172">
    <property type="entry name" value="CheY-like"/>
    <property type="match status" value="1"/>
</dbReference>
<dbReference type="Pfam" id="PF00072">
    <property type="entry name" value="Response_reg"/>
    <property type="match status" value="1"/>
</dbReference>
<organism evidence="11 12">
    <name type="scientific">Metabacillus malikii</name>
    <dbReference type="NCBI Taxonomy" id="1504265"/>
    <lineage>
        <taxon>Bacteria</taxon>
        <taxon>Bacillati</taxon>
        <taxon>Bacillota</taxon>
        <taxon>Bacilli</taxon>
        <taxon>Bacillales</taxon>
        <taxon>Bacillaceae</taxon>
        <taxon>Metabacillus</taxon>
    </lineage>
</organism>
<evidence type="ECO:0000256" key="3">
    <source>
        <dbReference type="ARBA" id="ARBA00022553"/>
    </source>
</evidence>
<evidence type="ECO:0000256" key="4">
    <source>
        <dbReference type="ARBA" id="ARBA00023012"/>
    </source>
</evidence>
<accession>A0ABT9ZET8</accession>
<evidence type="ECO:0000313" key="11">
    <source>
        <dbReference type="EMBL" id="MDQ0230744.1"/>
    </source>
</evidence>